<evidence type="ECO:0000259" key="4">
    <source>
        <dbReference type="PROSITE" id="PS50003"/>
    </source>
</evidence>
<dbReference type="CDD" id="cd01263">
    <property type="entry name" value="PH_anillin"/>
    <property type="match status" value="1"/>
</dbReference>
<evidence type="ECO:0000256" key="2">
    <source>
        <dbReference type="SAM" id="Coils"/>
    </source>
</evidence>
<proteinExistence type="predicted"/>
<evidence type="ECO:0000313" key="5">
    <source>
        <dbReference type="EMBL" id="VEN58115.1"/>
    </source>
</evidence>
<evidence type="ECO:0000256" key="3">
    <source>
        <dbReference type="SAM" id="MobiDB-lite"/>
    </source>
</evidence>
<dbReference type="PROSITE" id="PS50003">
    <property type="entry name" value="PH_DOMAIN"/>
    <property type="match status" value="1"/>
</dbReference>
<dbReference type="GO" id="GO:0005826">
    <property type="term" value="C:actomyosin contractile ring"/>
    <property type="evidence" value="ECO:0007669"/>
    <property type="project" value="TreeGrafter"/>
</dbReference>
<dbReference type="InterPro" id="IPR001849">
    <property type="entry name" value="PH_domain"/>
</dbReference>
<dbReference type="InterPro" id="IPR037840">
    <property type="entry name" value="PH_Anillin"/>
</dbReference>
<feature type="region of interest" description="Disordered" evidence="3">
    <location>
        <begin position="756"/>
        <end position="799"/>
    </location>
</feature>
<keyword evidence="6" id="KW-1185">Reference proteome</keyword>
<dbReference type="InterPro" id="IPR011993">
    <property type="entry name" value="PH-like_dom_sf"/>
</dbReference>
<dbReference type="Pfam" id="PF00169">
    <property type="entry name" value="PH"/>
    <property type="match status" value="1"/>
</dbReference>
<protein>
    <recommendedName>
        <fullName evidence="4">PH domain-containing protein</fullName>
    </recommendedName>
</protein>
<dbReference type="GO" id="GO:0000915">
    <property type="term" value="P:actomyosin contractile ring assembly"/>
    <property type="evidence" value="ECO:0007669"/>
    <property type="project" value="TreeGrafter"/>
</dbReference>
<feature type="compositionally biased region" description="Basic and acidic residues" evidence="3">
    <location>
        <begin position="278"/>
        <end position="287"/>
    </location>
</feature>
<sequence length="1361" mass="151523">MDAFTENILARARERQKMLENYPSSDALDKKPLKESNLNIVSSQSQANLSDTRTPQRVHKESLSDSNINIGKDHEMMLKENKSEGALTQFKRQNSKTRISSEIGGSPNSKSKTLNIQQENFNMEIKVTSSENVRVEVEIAGDDFESNKDSNKSESALRDESKYKLKRLGKLYAGGDEVDISSPIHRTEAKFYACEEKNKSQLPSETTKGLRKLAYLAETINQWEDDVRPVRNENRPTTTTPKKAKAPAPQPPSTTVSSPRKTTPPRYNKPRAPQPPTIHKETLKSDMLDLPQSPSKIGLTKDIPNSPKKFLQKNNGSSPVKKLFGRDKDHESEEDQESESDDDGTNTTPQKQTESLKGSQGGDQKIVSSLKKDNSKGVVKSTPKQLKWDEEVLSRLESQGFTRTTSSSRLVYKYDSQERESQQNRMATNLEATPEVEQLEQPVASKVKQLANALNEKVAREEEEKPQRLKVASNAVGALDKKETRFETATKKDPALLSVSERKALFEKNRGEALVPKAAFGMAHACKVESIMKASTTKIMNDGAGAKATQPQVPKSPKASQTTRQIETVKPIVHSPVKATESKVKPIVHSPVKTVETKPIPPPLPQSAKATSVASGGLASKMAALLESKTTISQEQIENSMKAQRQKEMDMLLNRFNRNKEVSENISKDKQTIEEVMESDDSDDEVDATEQTAMLKDRPPQVVSASSKQQQRRSGEKRKSGGKPYSKGDSPKVAAVLDDVKRIKVSPSKEGRLYPCLSDIEATTETETDQTRTPTPNAAVNQQNSSYEDIYDSDDPNTSFGRDILEAVCKNQTTPVKRPVLDESTASDISSILDDLDTSNSQSEEDNNYPGPSPPKQVRQYSPEKTVAQPSHSFNYKNFSPNVNASPNKFASPVKIRTTPQKPSTDLPEYIVEGENVMPLIHSVSFYRKQQNQVSTPPVRQIIRQPVIEEVEPTKDNESEAVSAKIVELQDEVNKQQNIISQTSQALNLCMSTPEFSGSTEQVEAEKVLLVASHRRQAALHELQRLRVERTIRPQKSYNLPIEKGTLSISNIVLPLKAKYVKALAAAGGKGHHVVCLVKCADQVVPTKLVSTCVHNAKNPDTELAVPGVVVLNDIYSDFTVTFEVYCLQAQEEFLPHEVKYHIQKKSGGKLVTPKKGKQDSRMVMPVKESPAGPQAVRTSSFAMMGYMVFSVQALNKKVWTLNNTPPMSPLEGTVEMKINCDMKVSVEHRGFLTMFDDVSGFGAWHRRWCLLKGHLVSYWKYPDDEKIVPPIDTIDLKSCITKEVGPVSREICARMHTFLIERERPASPRDKDSLVTICKGDKTIIRHLLSADTKEERIEWCQKINAALTAMRMWGGSESK</sequence>
<feature type="compositionally biased region" description="Basic and acidic residues" evidence="3">
    <location>
        <begin position="658"/>
        <end position="673"/>
    </location>
</feature>
<dbReference type="SMART" id="SM00233">
    <property type="entry name" value="PH"/>
    <property type="match status" value="1"/>
</dbReference>
<dbReference type="Pfam" id="PF08174">
    <property type="entry name" value="Anillin"/>
    <property type="match status" value="1"/>
</dbReference>
<dbReference type="Gene3D" id="2.30.29.30">
    <property type="entry name" value="Pleckstrin-homology domain (PH domain)/Phosphotyrosine-binding domain (PTB)"/>
    <property type="match status" value="1"/>
</dbReference>
<feature type="compositionally biased region" description="Acidic residues" evidence="3">
    <location>
        <begin position="675"/>
        <end position="688"/>
    </location>
</feature>
<dbReference type="InterPro" id="IPR051364">
    <property type="entry name" value="Cytokinesis/Rho-signaling"/>
</dbReference>
<feature type="region of interest" description="Disordered" evidence="3">
    <location>
        <begin position="593"/>
        <end position="612"/>
    </location>
</feature>
<dbReference type="Proteomes" id="UP000410492">
    <property type="component" value="Unassembled WGS sequence"/>
</dbReference>
<evidence type="ECO:0000313" key="6">
    <source>
        <dbReference type="Proteomes" id="UP000410492"/>
    </source>
</evidence>
<feature type="domain" description="PH" evidence="4">
    <location>
        <begin position="1226"/>
        <end position="1350"/>
    </location>
</feature>
<evidence type="ECO:0000256" key="1">
    <source>
        <dbReference type="ARBA" id="ARBA00023054"/>
    </source>
</evidence>
<feature type="region of interest" description="Disordered" evidence="3">
    <location>
        <begin position="226"/>
        <end position="385"/>
    </location>
</feature>
<name>A0A653DD37_CALMS</name>
<feature type="region of interest" description="Disordered" evidence="3">
    <location>
        <begin position="836"/>
        <end position="866"/>
    </location>
</feature>
<feature type="compositionally biased region" description="Polar residues" evidence="3">
    <location>
        <begin position="39"/>
        <end position="55"/>
    </location>
</feature>
<feature type="region of interest" description="Disordered" evidence="3">
    <location>
        <begin position="656"/>
        <end position="738"/>
    </location>
</feature>
<dbReference type="GO" id="GO:0031106">
    <property type="term" value="P:septin ring organization"/>
    <property type="evidence" value="ECO:0007669"/>
    <property type="project" value="TreeGrafter"/>
</dbReference>
<dbReference type="EMBL" id="CAACVG010011464">
    <property type="protein sequence ID" value="VEN58115.1"/>
    <property type="molecule type" value="Genomic_DNA"/>
</dbReference>
<reference evidence="5 6" key="1">
    <citation type="submission" date="2019-01" db="EMBL/GenBank/DDBJ databases">
        <authorList>
            <person name="Sayadi A."/>
        </authorList>
    </citation>
    <scope>NUCLEOTIDE SEQUENCE [LARGE SCALE GENOMIC DNA]</scope>
</reference>
<keyword evidence="1 2" id="KW-0175">Coiled coil</keyword>
<dbReference type="GO" id="GO:0000281">
    <property type="term" value="P:mitotic cytokinesis"/>
    <property type="evidence" value="ECO:0007669"/>
    <property type="project" value="TreeGrafter"/>
</dbReference>
<dbReference type="InterPro" id="IPR012966">
    <property type="entry name" value="AHD"/>
</dbReference>
<feature type="coiled-coil region" evidence="2">
    <location>
        <begin position="959"/>
        <end position="986"/>
    </location>
</feature>
<dbReference type="OrthoDB" id="5915976at2759"/>
<dbReference type="FunFam" id="2.30.29.30:FF:000111">
    <property type="entry name" value="anillin isoform X1"/>
    <property type="match status" value="1"/>
</dbReference>
<feature type="region of interest" description="Disordered" evidence="3">
    <location>
        <begin position="544"/>
        <end position="564"/>
    </location>
</feature>
<feature type="compositionally biased region" description="Acidic residues" evidence="3">
    <location>
        <begin position="332"/>
        <end position="344"/>
    </location>
</feature>
<accession>A0A653DD37</accession>
<dbReference type="PANTHER" id="PTHR21538">
    <property type="entry name" value="ANILLIN/RHOTEKIN RTKN"/>
    <property type="match status" value="1"/>
</dbReference>
<feature type="compositionally biased region" description="Polar residues" evidence="3">
    <location>
        <begin position="549"/>
        <end position="564"/>
    </location>
</feature>
<organism evidence="5 6">
    <name type="scientific">Callosobruchus maculatus</name>
    <name type="common">Southern cowpea weevil</name>
    <name type="synonym">Pulse bruchid</name>
    <dbReference type="NCBI Taxonomy" id="64391"/>
    <lineage>
        <taxon>Eukaryota</taxon>
        <taxon>Metazoa</taxon>
        <taxon>Ecdysozoa</taxon>
        <taxon>Arthropoda</taxon>
        <taxon>Hexapoda</taxon>
        <taxon>Insecta</taxon>
        <taxon>Pterygota</taxon>
        <taxon>Neoptera</taxon>
        <taxon>Endopterygota</taxon>
        <taxon>Coleoptera</taxon>
        <taxon>Polyphaga</taxon>
        <taxon>Cucujiformia</taxon>
        <taxon>Chrysomeloidea</taxon>
        <taxon>Chrysomelidae</taxon>
        <taxon>Bruchinae</taxon>
        <taxon>Bruchini</taxon>
        <taxon>Callosobruchus</taxon>
    </lineage>
</organism>
<feature type="region of interest" description="Disordered" evidence="3">
    <location>
        <begin position="92"/>
        <end position="112"/>
    </location>
</feature>
<feature type="compositionally biased region" description="Polar residues" evidence="3">
    <location>
        <begin position="776"/>
        <end position="787"/>
    </location>
</feature>
<dbReference type="PANTHER" id="PTHR21538:SF23">
    <property type="entry name" value="ANILLIN"/>
    <property type="match status" value="1"/>
</dbReference>
<feature type="compositionally biased region" description="Polar residues" evidence="3">
    <location>
        <begin position="345"/>
        <end position="358"/>
    </location>
</feature>
<dbReference type="SUPFAM" id="SSF50729">
    <property type="entry name" value="PH domain-like"/>
    <property type="match status" value="1"/>
</dbReference>
<feature type="region of interest" description="Disordered" evidence="3">
    <location>
        <begin position="39"/>
        <end position="65"/>
    </location>
</feature>
<gene>
    <name evidence="5" type="ORF">CALMAC_LOCUS16557</name>
</gene>